<name>A0A0B6Z7F4_9EUPU</name>
<organism evidence="1">
    <name type="scientific">Arion vulgaris</name>
    <dbReference type="NCBI Taxonomy" id="1028688"/>
    <lineage>
        <taxon>Eukaryota</taxon>
        <taxon>Metazoa</taxon>
        <taxon>Spiralia</taxon>
        <taxon>Lophotrochozoa</taxon>
        <taxon>Mollusca</taxon>
        <taxon>Gastropoda</taxon>
        <taxon>Heterobranchia</taxon>
        <taxon>Euthyneura</taxon>
        <taxon>Panpulmonata</taxon>
        <taxon>Eupulmonata</taxon>
        <taxon>Stylommatophora</taxon>
        <taxon>Helicina</taxon>
        <taxon>Arionoidea</taxon>
        <taxon>Arionidae</taxon>
        <taxon>Arion</taxon>
    </lineage>
</organism>
<proteinExistence type="predicted"/>
<dbReference type="AlphaFoldDB" id="A0A0B6Z7F4"/>
<accession>A0A0B6Z7F4</accession>
<feature type="non-terminal residue" evidence="1">
    <location>
        <position position="1"/>
    </location>
</feature>
<gene>
    <name evidence="1" type="primary">ORF52027</name>
</gene>
<reference evidence="1" key="1">
    <citation type="submission" date="2014-12" db="EMBL/GenBank/DDBJ databases">
        <title>Insight into the proteome of Arion vulgaris.</title>
        <authorList>
            <person name="Aradska J."/>
            <person name="Bulat T."/>
            <person name="Smidak R."/>
            <person name="Sarate P."/>
            <person name="Gangsoo J."/>
            <person name="Sialana F."/>
            <person name="Bilban M."/>
            <person name="Lubec G."/>
        </authorList>
    </citation>
    <scope>NUCLEOTIDE SEQUENCE</scope>
    <source>
        <tissue evidence="1">Skin</tissue>
    </source>
</reference>
<evidence type="ECO:0000313" key="1">
    <source>
        <dbReference type="EMBL" id="CEK64524.1"/>
    </source>
</evidence>
<dbReference type="EMBL" id="HACG01017659">
    <property type="protein sequence ID" value="CEK64524.1"/>
    <property type="molecule type" value="Transcribed_RNA"/>
</dbReference>
<sequence length="82" mass="9442">SIQMTSPQDYKQDMNFCPLSYDKSYMSPATNNFMSPAANNLSPRSSFHAMYYNHCNRYPSNPQVSNLQLLPQTAFPENTHQM</sequence>
<protein>
    <submittedName>
        <fullName evidence="1">Uncharacterized protein</fullName>
    </submittedName>
</protein>